<accession>A0A6A3NNG2</accession>
<dbReference type="Proteomes" id="UP000435112">
    <property type="component" value="Unassembled WGS sequence"/>
</dbReference>
<gene>
    <name evidence="7" type="ORF">PR001_g1809</name>
    <name evidence="6" type="ORF">PR002_g1886</name>
    <name evidence="8" type="ORF">PR003_g7894</name>
</gene>
<evidence type="ECO:0000256" key="4">
    <source>
        <dbReference type="ARBA" id="ARBA00022729"/>
    </source>
</evidence>
<comment type="function">
    <text evidence="5">Effector that suppresses plant defense responses during pathogen infection.</text>
</comment>
<comment type="subcellular location">
    <subcellularLocation>
        <location evidence="1 5">Secreted</location>
    </subcellularLocation>
</comment>
<comment type="similarity">
    <text evidence="2 5">Belongs to the RxLR effector family.</text>
</comment>
<proteinExistence type="inferred from homology"/>
<evidence type="ECO:0000256" key="1">
    <source>
        <dbReference type="ARBA" id="ARBA00004613"/>
    </source>
</evidence>
<dbReference type="Proteomes" id="UP000429607">
    <property type="component" value="Unassembled WGS sequence"/>
</dbReference>
<name>A0A6A3NNG2_9STRA</name>
<sequence length="132" mass="15022">MRTSLILVVAVTTLLAIGSCTSDLQLTPPTVGTDQRFLRSTKAAETEENGAGDEERGIKITDPAILENVAKFDDWVGQGKTAEKIYQELGLKFSWKIAYQTSRWKQFLFDEPEYLLFRKYVKYLKLIGREDP</sequence>
<keyword evidence="3 5" id="KW-0964">Secreted</keyword>
<evidence type="ECO:0000313" key="9">
    <source>
        <dbReference type="Proteomes" id="UP000429607"/>
    </source>
</evidence>
<dbReference type="Pfam" id="PF16810">
    <property type="entry name" value="RXLR"/>
    <property type="match status" value="1"/>
</dbReference>
<dbReference type="Proteomes" id="UP000434957">
    <property type="component" value="Unassembled WGS sequence"/>
</dbReference>
<evidence type="ECO:0000256" key="3">
    <source>
        <dbReference type="ARBA" id="ARBA00022525"/>
    </source>
</evidence>
<organism evidence="6 11">
    <name type="scientific">Phytophthora rubi</name>
    <dbReference type="NCBI Taxonomy" id="129364"/>
    <lineage>
        <taxon>Eukaryota</taxon>
        <taxon>Sar</taxon>
        <taxon>Stramenopiles</taxon>
        <taxon>Oomycota</taxon>
        <taxon>Peronosporomycetes</taxon>
        <taxon>Peronosporales</taxon>
        <taxon>Peronosporaceae</taxon>
        <taxon>Phytophthora</taxon>
    </lineage>
</organism>
<dbReference type="PROSITE" id="PS51257">
    <property type="entry name" value="PROKAR_LIPOPROTEIN"/>
    <property type="match status" value="1"/>
</dbReference>
<dbReference type="AlphaFoldDB" id="A0A6A3NNG2"/>
<feature type="chain" id="PRO_5044948080" description="RxLR effector protein" evidence="5">
    <location>
        <begin position="23"/>
        <end position="132"/>
    </location>
</feature>
<dbReference type="EMBL" id="QXFT01000381">
    <property type="protein sequence ID" value="KAE9345547.1"/>
    <property type="molecule type" value="Genomic_DNA"/>
</dbReference>
<keyword evidence="4 5" id="KW-0732">Signal</keyword>
<dbReference type="EMBL" id="QXFV01000059">
    <property type="protein sequence ID" value="KAE9051061.1"/>
    <property type="molecule type" value="Genomic_DNA"/>
</dbReference>
<dbReference type="InterPro" id="IPR031825">
    <property type="entry name" value="RXLR"/>
</dbReference>
<evidence type="ECO:0000313" key="6">
    <source>
        <dbReference type="EMBL" id="KAE9046084.1"/>
    </source>
</evidence>
<evidence type="ECO:0000256" key="2">
    <source>
        <dbReference type="ARBA" id="ARBA00010400"/>
    </source>
</evidence>
<evidence type="ECO:0000313" key="7">
    <source>
        <dbReference type="EMBL" id="KAE9051061.1"/>
    </source>
</evidence>
<evidence type="ECO:0000313" key="11">
    <source>
        <dbReference type="Proteomes" id="UP000435112"/>
    </source>
</evidence>
<protein>
    <recommendedName>
        <fullName evidence="5">RxLR effector protein</fullName>
    </recommendedName>
</protein>
<evidence type="ECO:0000313" key="10">
    <source>
        <dbReference type="Proteomes" id="UP000434957"/>
    </source>
</evidence>
<keyword evidence="10" id="KW-1185">Reference proteome</keyword>
<feature type="signal peptide" evidence="5">
    <location>
        <begin position="1"/>
        <end position="22"/>
    </location>
</feature>
<dbReference type="EMBL" id="QXFU01000058">
    <property type="protein sequence ID" value="KAE9046084.1"/>
    <property type="molecule type" value="Genomic_DNA"/>
</dbReference>
<evidence type="ECO:0000256" key="5">
    <source>
        <dbReference type="RuleBase" id="RU367124"/>
    </source>
</evidence>
<comment type="caution">
    <text evidence="6">The sequence shown here is derived from an EMBL/GenBank/DDBJ whole genome shotgun (WGS) entry which is preliminary data.</text>
</comment>
<comment type="domain">
    <text evidence="5">The RxLR-dEER motif acts to carry the protein into the host cell cytoplasm through binding to cell surface phosphatidylinositol-3-phosphate.</text>
</comment>
<reference evidence="9 11" key="1">
    <citation type="submission" date="2018-09" db="EMBL/GenBank/DDBJ databases">
        <title>Genomic investigation of the strawberry pathogen Phytophthora fragariae indicates pathogenicity is determined by transcriptional variation in three key races.</title>
        <authorList>
            <person name="Adams T.M."/>
            <person name="Armitage A.D."/>
            <person name="Sobczyk M.K."/>
            <person name="Bates H.J."/>
            <person name="Dunwell J.M."/>
            <person name="Nellist C.F."/>
            <person name="Harrison R.J."/>
        </authorList>
    </citation>
    <scope>NUCLEOTIDE SEQUENCE [LARGE SCALE GENOMIC DNA]</scope>
    <source>
        <strain evidence="7 9">SCRP249</strain>
        <strain evidence="6 11">SCRP324</strain>
        <strain evidence="8 10">SCRP333</strain>
    </source>
</reference>
<evidence type="ECO:0000313" key="8">
    <source>
        <dbReference type="EMBL" id="KAE9345547.1"/>
    </source>
</evidence>
<dbReference type="OrthoDB" id="127995at2759"/>